<feature type="domain" description="HTH cro/C1-type" evidence="1">
    <location>
        <begin position="18"/>
        <end position="60"/>
    </location>
</feature>
<organism evidence="2 3">
    <name type="scientific">Achromobacter spanius</name>
    <dbReference type="NCBI Taxonomy" id="217203"/>
    <lineage>
        <taxon>Bacteria</taxon>
        <taxon>Pseudomonadati</taxon>
        <taxon>Pseudomonadota</taxon>
        <taxon>Betaproteobacteria</taxon>
        <taxon>Burkholderiales</taxon>
        <taxon>Alcaligenaceae</taxon>
        <taxon>Achromobacter</taxon>
    </lineage>
</organism>
<accession>A0ABY8GTV1</accession>
<protein>
    <submittedName>
        <fullName evidence="2">YdaS family helix-turn-helix protein</fullName>
    </submittedName>
</protein>
<dbReference type="Pfam" id="PF15943">
    <property type="entry name" value="YdaS_toxin"/>
    <property type="match status" value="1"/>
</dbReference>
<name>A0ABY8GTV1_9BURK</name>
<gene>
    <name evidence="2" type="ORF">P8T11_28565</name>
</gene>
<dbReference type="SUPFAM" id="SSF47413">
    <property type="entry name" value="lambda repressor-like DNA-binding domains"/>
    <property type="match status" value="1"/>
</dbReference>
<keyword evidence="3" id="KW-1185">Reference proteome</keyword>
<sequence length="80" mass="8684">MDLKTYISTSPRGTAATLAKAIGVSPSYLSQMASGQSPISPERCVAIERATGAVVSRRDLWPDGWDRVWPELKEAARGHQ</sequence>
<evidence type="ECO:0000259" key="1">
    <source>
        <dbReference type="PROSITE" id="PS50943"/>
    </source>
</evidence>
<dbReference type="PROSITE" id="PS50943">
    <property type="entry name" value="HTH_CROC1"/>
    <property type="match status" value="1"/>
</dbReference>
<dbReference type="Gene3D" id="1.10.260.40">
    <property type="entry name" value="lambda repressor-like DNA-binding domains"/>
    <property type="match status" value="1"/>
</dbReference>
<dbReference type="CDD" id="cd00093">
    <property type="entry name" value="HTH_XRE"/>
    <property type="match status" value="1"/>
</dbReference>
<dbReference type="InterPro" id="IPR001387">
    <property type="entry name" value="Cro/C1-type_HTH"/>
</dbReference>
<evidence type="ECO:0000313" key="3">
    <source>
        <dbReference type="Proteomes" id="UP001214170"/>
    </source>
</evidence>
<dbReference type="InterPro" id="IPR010982">
    <property type="entry name" value="Lambda_DNA-bd_dom_sf"/>
</dbReference>
<dbReference type="InterPro" id="IPR031856">
    <property type="entry name" value="YdaS_toxin-like"/>
</dbReference>
<dbReference type="Proteomes" id="UP001214170">
    <property type="component" value="Chromosome"/>
</dbReference>
<dbReference type="EMBL" id="CP121261">
    <property type="protein sequence ID" value="WFP08196.1"/>
    <property type="molecule type" value="Genomic_DNA"/>
</dbReference>
<proteinExistence type="predicted"/>
<dbReference type="RefSeq" id="WP_268078983.1">
    <property type="nucleotide sequence ID" value="NZ_CP106885.1"/>
</dbReference>
<evidence type="ECO:0000313" key="2">
    <source>
        <dbReference type="EMBL" id="WFP08196.1"/>
    </source>
</evidence>
<reference evidence="2 3" key="1">
    <citation type="submission" date="2023-03" db="EMBL/GenBank/DDBJ databases">
        <title>Achromobacter spanius LIG8.</title>
        <authorList>
            <person name="Shrestha S."/>
        </authorList>
    </citation>
    <scope>NUCLEOTIDE SEQUENCE [LARGE SCALE GENOMIC DNA]</scope>
    <source>
        <strain evidence="2 3">LIG8</strain>
    </source>
</reference>